<evidence type="ECO:0000313" key="2">
    <source>
        <dbReference type="EMBL" id="CDR18893.1"/>
    </source>
</evidence>
<dbReference type="PANTHER" id="PTHR24168">
    <property type="entry name" value="KN MOTIF AND ANKYRIN REPEAT DOMAIN-CONTAINING"/>
    <property type="match status" value="1"/>
</dbReference>
<dbReference type="InterPro" id="IPR047184">
    <property type="entry name" value="KANK1-4"/>
</dbReference>
<protein>
    <submittedName>
        <fullName evidence="2">Uncharacterized protein</fullName>
    </submittedName>
</protein>
<gene>
    <name evidence="2" type="ORF">GSONMT00036669001</name>
</gene>
<dbReference type="AlphaFoldDB" id="A0A061AFI1"/>
<sequence length="129" mass="13557">MLRHIVNMADGNGNTALHYSVSHSNFHIVKTLLNANVCNVNQQNNAGYTPIMLSVLAAVEAPKDMAIVEYLFSKGDVNAKASQVWGQGSARYGVRGQPGLGSGVSQVWGQGPARYGVRGQPGMGSGASQ</sequence>
<dbReference type="SMART" id="SM00248">
    <property type="entry name" value="ANK"/>
    <property type="match status" value="2"/>
</dbReference>
<proteinExistence type="predicted"/>
<evidence type="ECO:0000313" key="3">
    <source>
        <dbReference type="Proteomes" id="UP000193380"/>
    </source>
</evidence>
<dbReference type="Proteomes" id="UP000193380">
    <property type="component" value="Unassembled WGS sequence"/>
</dbReference>
<dbReference type="PROSITE" id="PS50297">
    <property type="entry name" value="ANK_REP_REGION"/>
    <property type="match status" value="1"/>
</dbReference>
<dbReference type="InterPro" id="IPR036770">
    <property type="entry name" value="Ankyrin_rpt-contain_sf"/>
</dbReference>
<reference evidence="2" key="2">
    <citation type="submission" date="2014-03" db="EMBL/GenBank/DDBJ databases">
        <authorList>
            <person name="Genoscope - CEA"/>
        </authorList>
    </citation>
    <scope>NUCLEOTIDE SEQUENCE</scope>
</reference>
<dbReference type="InterPro" id="IPR002110">
    <property type="entry name" value="Ankyrin_rpt"/>
</dbReference>
<dbReference type="STRING" id="8022.A0A061AFI1"/>
<keyword evidence="1" id="KW-0040">ANK repeat</keyword>
<accession>A0A061AFI1</accession>
<dbReference type="EMBL" id="FR980483">
    <property type="protein sequence ID" value="CDR18893.1"/>
    <property type="molecule type" value="Genomic_DNA"/>
</dbReference>
<name>A0A061AFI1_ONCMY</name>
<dbReference type="Gene3D" id="1.25.40.20">
    <property type="entry name" value="Ankyrin repeat-containing domain"/>
    <property type="match status" value="1"/>
</dbReference>
<dbReference type="PROSITE" id="PS50088">
    <property type="entry name" value="ANK_REPEAT"/>
    <property type="match status" value="1"/>
</dbReference>
<organism evidence="2 3">
    <name type="scientific">Oncorhynchus mykiss</name>
    <name type="common">Rainbow trout</name>
    <name type="synonym">Salmo gairdneri</name>
    <dbReference type="NCBI Taxonomy" id="8022"/>
    <lineage>
        <taxon>Eukaryota</taxon>
        <taxon>Metazoa</taxon>
        <taxon>Chordata</taxon>
        <taxon>Craniata</taxon>
        <taxon>Vertebrata</taxon>
        <taxon>Euteleostomi</taxon>
        <taxon>Actinopterygii</taxon>
        <taxon>Neopterygii</taxon>
        <taxon>Teleostei</taxon>
        <taxon>Protacanthopterygii</taxon>
        <taxon>Salmoniformes</taxon>
        <taxon>Salmonidae</taxon>
        <taxon>Salmoninae</taxon>
        <taxon>Oncorhynchus</taxon>
    </lineage>
</organism>
<dbReference type="GO" id="GO:0005737">
    <property type="term" value="C:cytoplasm"/>
    <property type="evidence" value="ECO:0007669"/>
    <property type="project" value="TreeGrafter"/>
</dbReference>
<dbReference type="GO" id="GO:0030837">
    <property type="term" value="P:negative regulation of actin filament polymerization"/>
    <property type="evidence" value="ECO:0007669"/>
    <property type="project" value="InterPro"/>
</dbReference>
<evidence type="ECO:0000256" key="1">
    <source>
        <dbReference type="PROSITE-ProRule" id="PRU00023"/>
    </source>
</evidence>
<dbReference type="Pfam" id="PF12796">
    <property type="entry name" value="Ank_2"/>
    <property type="match status" value="1"/>
</dbReference>
<dbReference type="PaxDb" id="8022-A0A061AFI1"/>
<dbReference type="SUPFAM" id="SSF48403">
    <property type="entry name" value="Ankyrin repeat"/>
    <property type="match status" value="1"/>
</dbReference>
<dbReference type="GO" id="GO:0005856">
    <property type="term" value="C:cytoskeleton"/>
    <property type="evidence" value="ECO:0007669"/>
    <property type="project" value="TreeGrafter"/>
</dbReference>
<reference evidence="2" key="1">
    <citation type="journal article" date="2014" name="Nat. Commun.">
        <title>The rainbow trout genome provides novel insights into evolution after whole-genome duplication in vertebrates.</title>
        <authorList>
            <person name="Berthelot C."/>
            <person name="Brunet F."/>
            <person name="Chalopin D."/>
            <person name="Juanchich A."/>
            <person name="Bernard M."/>
            <person name="Noel B."/>
            <person name="Bento P."/>
            <person name="Da Silva C."/>
            <person name="Labadie K."/>
            <person name="Alberti A."/>
            <person name="Aury J.M."/>
            <person name="Louis A."/>
            <person name="Dehais P."/>
            <person name="Bardou P."/>
            <person name="Montfort J."/>
            <person name="Klopp C."/>
            <person name="Cabau C."/>
            <person name="Gaspin C."/>
            <person name="Thorgaard G.H."/>
            <person name="Boussaha M."/>
            <person name="Quillet E."/>
            <person name="Guyomard R."/>
            <person name="Galiana D."/>
            <person name="Bobe J."/>
            <person name="Volff J.N."/>
            <person name="Genet C."/>
            <person name="Wincker P."/>
            <person name="Jaillon O."/>
            <person name="Roest Crollius H."/>
            <person name="Guiguen Y."/>
        </authorList>
    </citation>
    <scope>NUCLEOTIDE SEQUENCE [LARGE SCALE GENOMIC DNA]</scope>
</reference>
<feature type="repeat" description="ANK" evidence="1">
    <location>
        <begin position="12"/>
        <end position="37"/>
    </location>
</feature>
<feature type="non-terminal residue" evidence="2">
    <location>
        <position position="129"/>
    </location>
</feature>
<dbReference type="PANTHER" id="PTHR24168:SF19">
    <property type="entry name" value="KN MOTIF AND ANKYRIN REPEAT DOMAIN-CONTAINING PROTEIN 1"/>
    <property type="match status" value="1"/>
</dbReference>